<dbReference type="SFLD" id="SFLDG01082">
    <property type="entry name" value="B12-binding_domain_containing"/>
    <property type="match status" value="1"/>
</dbReference>
<dbReference type="InterPro" id="IPR007197">
    <property type="entry name" value="rSAM"/>
</dbReference>
<feature type="domain" description="Radical SAM core" evidence="7">
    <location>
        <begin position="206"/>
        <end position="435"/>
    </location>
</feature>
<dbReference type="InterPro" id="IPR051198">
    <property type="entry name" value="BchE-like"/>
</dbReference>
<dbReference type="Pfam" id="PF02310">
    <property type="entry name" value="B12-binding"/>
    <property type="match status" value="1"/>
</dbReference>
<dbReference type="PANTHER" id="PTHR43409:SF16">
    <property type="entry name" value="SLR0320 PROTEIN"/>
    <property type="match status" value="1"/>
</dbReference>
<protein>
    <submittedName>
        <fullName evidence="8">KedN5 family methylcobalamin-dependent radical SAM C-methyltransferase</fullName>
    </submittedName>
</protein>
<gene>
    <name evidence="8" type="ORF">OG929_41485</name>
</gene>
<evidence type="ECO:0000256" key="4">
    <source>
        <dbReference type="ARBA" id="ARBA00023004"/>
    </source>
</evidence>
<dbReference type="CDD" id="cd01335">
    <property type="entry name" value="Radical_SAM"/>
    <property type="match status" value="1"/>
</dbReference>
<reference evidence="8" key="1">
    <citation type="submission" date="2022-10" db="EMBL/GenBank/DDBJ databases">
        <title>The complete genomes of actinobacterial strains from the NBC collection.</title>
        <authorList>
            <person name="Joergensen T.S."/>
            <person name="Alvarez Arevalo M."/>
            <person name="Sterndorff E.B."/>
            <person name="Faurdal D."/>
            <person name="Vuksanovic O."/>
            <person name="Mourched A.-S."/>
            <person name="Charusanti P."/>
            <person name="Shaw S."/>
            <person name="Blin K."/>
            <person name="Weber T."/>
        </authorList>
    </citation>
    <scope>NUCLEOTIDE SEQUENCE</scope>
    <source>
        <strain evidence="8">NBC_00686</strain>
    </source>
</reference>
<accession>A0ABZ1X9W0</accession>
<dbReference type="Pfam" id="PF04055">
    <property type="entry name" value="Radical_SAM"/>
    <property type="match status" value="1"/>
</dbReference>
<dbReference type="SUPFAM" id="SSF102114">
    <property type="entry name" value="Radical SAM enzymes"/>
    <property type="match status" value="1"/>
</dbReference>
<organism evidence="8 9">
    <name type="scientific">Streptomyces pseudovenezuelae</name>
    <dbReference type="NCBI Taxonomy" id="67350"/>
    <lineage>
        <taxon>Bacteria</taxon>
        <taxon>Bacillati</taxon>
        <taxon>Actinomycetota</taxon>
        <taxon>Actinomycetes</taxon>
        <taxon>Kitasatosporales</taxon>
        <taxon>Streptomycetaceae</taxon>
        <taxon>Streptomyces</taxon>
        <taxon>Streptomyces aurantiacus group</taxon>
    </lineage>
</organism>
<evidence type="ECO:0000256" key="3">
    <source>
        <dbReference type="ARBA" id="ARBA00022723"/>
    </source>
</evidence>
<evidence type="ECO:0000259" key="7">
    <source>
        <dbReference type="PROSITE" id="PS51918"/>
    </source>
</evidence>
<dbReference type="SFLD" id="SFLDF00436">
    <property type="entry name" value="pactamycin_C-methyltransferase"/>
    <property type="match status" value="1"/>
</dbReference>
<evidence type="ECO:0000256" key="2">
    <source>
        <dbReference type="ARBA" id="ARBA00022691"/>
    </source>
</evidence>
<feature type="domain" description="B12-binding" evidence="6">
    <location>
        <begin position="19"/>
        <end position="157"/>
    </location>
</feature>
<dbReference type="InterPro" id="IPR006638">
    <property type="entry name" value="Elp3/MiaA/NifB-like_rSAM"/>
</dbReference>
<keyword evidence="9" id="KW-1185">Reference proteome</keyword>
<proteinExistence type="predicted"/>
<dbReference type="SFLD" id="SFLDF00317">
    <property type="entry name" value="thioacetal_methlytransferase"/>
    <property type="match status" value="1"/>
</dbReference>
<dbReference type="InterPro" id="IPR034466">
    <property type="entry name" value="Methyltransferase_Class_B"/>
</dbReference>
<dbReference type="PROSITE" id="PS51918">
    <property type="entry name" value="RADICAL_SAM"/>
    <property type="match status" value="1"/>
</dbReference>
<dbReference type="EMBL" id="CP109011">
    <property type="protein sequence ID" value="WUT48397.1"/>
    <property type="molecule type" value="Genomic_DNA"/>
</dbReference>
<keyword evidence="4" id="KW-0408">Iron</keyword>
<keyword evidence="3" id="KW-0479">Metal-binding</keyword>
<name>A0ABZ1X9W0_9ACTN</name>
<dbReference type="SFLD" id="SFLDS00029">
    <property type="entry name" value="Radical_SAM"/>
    <property type="match status" value="1"/>
</dbReference>
<evidence type="ECO:0000313" key="9">
    <source>
        <dbReference type="Proteomes" id="UP001432168"/>
    </source>
</evidence>
<dbReference type="Gene3D" id="3.40.50.280">
    <property type="entry name" value="Cobalamin-binding domain"/>
    <property type="match status" value="1"/>
</dbReference>
<dbReference type="NCBIfam" id="NF033712">
    <property type="entry name" value="B12_rSAM_KedN5"/>
    <property type="match status" value="1"/>
</dbReference>
<comment type="cofactor">
    <cofactor evidence="1">
        <name>[4Fe-4S] cluster</name>
        <dbReference type="ChEBI" id="CHEBI:49883"/>
    </cofactor>
</comment>
<dbReference type="InterPro" id="IPR006158">
    <property type="entry name" value="Cobalamin-bd"/>
</dbReference>
<dbReference type="RefSeq" id="WP_329271487.1">
    <property type="nucleotide sequence ID" value="NZ_CP107755.1"/>
</dbReference>
<dbReference type="SFLD" id="SFLDG01123">
    <property type="entry name" value="methyltransferase_(Class_B)"/>
    <property type="match status" value="1"/>
</dbReference>
<dbReference type="GeneID" id="95695590"/>
<dbReference type="PROSITE" id="PS51332">
    <property type="entry name" value="B12_BINDING"/>
    <property type="match status" value="1"/>
</dbReference>
<dbReference type="InterPro" id="IPR058240">
    <property type="entry name" value="rSAM_sf"/>
</dbReference>
<dbReference type="InterPro" id="IPR023404">
    <property type="entry name" value="rSAM_horseshoe"/>
</dbReference>
<dbReference type="PANTHER" id="PTHR43409">
    <property type="entry name" value="ANAEROBIC MAGNESIUM-PROTOPORPHYRIN IX MONOMETHYL ESTER CYCLASE-RELATED"/>
    <property type="match status" value="1"/>
</dbReference>
<sequence length="667" mass="74635">MRGARVTGSEEDCKTTIFLVQQGVWEMPLESMPLASGYLKSTLMADEEISPHVDVSIKNFRGGTTNAVMANALFDVAPPDILAFSVLGWNYQSFGALAATFKQLNPAGLVVFGGTHVANQAARVFRMFPEVDVVVNGEGELTFRELVRARLTGVHRSALNSVAGISYRGPDGDVITTEERPRLDDLEQIPSPFLTGALELTDANGEFRYDVALMETNRGCPYKCAFCYWGGAVGQRVRAFSLERLRSELELFAKLKVHTIVACDANFGLLPGDLEFVEALIETRDAYGFPRALETSWAKNKSKTFFKIVQRMKEAGMHSSFTLALQTLSDSALETMNRRNMKVNEWEDLAAWLDEEGLDCYAELIWGAPGETVESFMEGYDSLARRVSRIAVYPILLLPNTDYMEKKELFGITAIRGDHDDFEYVLAHNTMTFADNQYMQRFLFWARVVAENAVFRYIWGSLRHFAGLTQSRVLTNLGDWIAEVDDQAAVPLREFCATAAGGTESFGAAISYFYTDPEAVRLLHRWWDESIRPLVPEQFRPVLDEVFRYDLLTQPVFRADQSRTTYKDLAVEEIRDEQYYVRKDVRLAFDVPAIVAALRAGREPDLSPSPRVLDLYYRAGSESAVTSTNHEIVIHFMGMTKEHILANAGGPTADPVTEEGSIRGGCG</sequence>
<evidence type="ECO:0000256" key="5">
    <source>
        <dbReference type="ARBA" id="ARBA00023014"/>
    </source>
</evidence>
<evidence type="ECO:0000256" key="1">
    <source>
        <dbReference type="ARBA" id="ARBA00001966"/>
    </source>
</evidence>
<dbReference type="Proteomes" id="UP001432168">
    <property type="component" value="Chromosome"/>
</dbReference>
<evidence type="ECO:0000313" key="8">
    <source>
        <dbReference type="EMBL" id="WUT48397.1"/>
    </source>
</evidence>
<dbReference type="Gene3D" id="3.80.30.20">
    <property type="entry name" value="tm_1862 like domain"/>
    <property type="match status" value="1"/>
</dbReference>
<keyword evidence="2" id="KW-0949">S-adenosyl-L-methionine</keyword>
<keyword evidence="5" id="KW-0411">Iron-sulfur</keyword>
<evidence type="ECO:0000259" key="6">
    <source>
        <dbReference type="PROSITE" id="PS51332"/>
    </source>
</evidence>
<dbReference type="SMART" id="SM00729">
    <property type="entry name" value="Elp3"/>
    <property type="match status" value="1"/>
</dbReference>